<proteinExistence type="predicted"/>
<protein>
    <submittedName>
        <fullName evidence="1">Uncharacterized protein</fullName>
    </submittedName>
</protein>
<reference evidence="1 2" key="1">
    <citation type="journal article" date="2019" name="Appl. Microbiol. Biotechnol.">
        <title>Differential efficiency of wild type rhizogenic strains for rol gene transformation of plants.</title>
        <authorList>
            <person name="Desmet S."/>
            <person name="De Keyser E."/>
            <person name="Van Vaerenbergh J."/>
            <person name="Baeyen S."/>
            <person name="Van Huylenbroeck J."/>
            <person name="Geelen D."/>
            <person name="Dhooghe E."/>
        </authorList>
    </citation>
    <scope>NUCLEOTIDE SEQUENCE [LARGE SCALE GENOMIC DNA]</scope>
    <source>
        <strain evidence="1 2">GBBC3284</strain>
    </source>
</reference>
<dbReference type="OrthoDB" id="8304906at2"/>
<dbReference type="AlphaFoldDB" id="A0A546XPQ8"/>
<gene>
    <name evidence="1" type="ORF">EXN68_03290</name>
</gene>
<sequence length="90" mass="10732">MHGVSQRRPSRLALSRRGWLRERLVGGYWGEKLRTDDKGSPPHGVLAFRSIAFFRVLLDPTEENINRQRNKRECYKRVDHGFIHYFYRSS</sequence>
<evidence type="ECO:0000313" key="2">
    <source>
        <dbReference type="Proteomes" id="UP000315434"/>
    </source>
</evidence>
<dbReference type="EMBL" id="SGNY01000001">
    <property type="protein sequence ID" value="TRB02708.1"/>
    <property type="molecule type" value="Genomic_DNA"/>
</dbReference>
<dbReference type="Proteomes" id="UP000315434">
    <property type="component" value="Unassembled WGS sequence"/>
</dbReference>
<organism evidence="1 2">
    <name type="scientific">Rhizobium rhizogenes</name>
    <name type="common">Agrobacterium rhizogenes</name>
    <dbReference type="NCBI Taxonomy" id="359"/>
    <lineage>
        <taxon>Bacteria</taxon>
        <taxon>Pseudomonadati</taxon>
        <taxon>Pseudomonadota</taxon>
        <taxon>Alphaproteobacteria</taxon>
        <taxon>Hyphomicrobiales</taxon>
        <taxon>Rhizobiaceae</taxon>
        <taxon>Rhizobium/Agrobacterium group</taxon>
        <taxon>Rhizobium</taxon>
    </lineage>
</organism>
<comment type="caution">
    <text evidence="1">The sequence shown here is derived from an EMBL/GenBank/DDBJ whole genome shotgun (WGS) entry which is preliminary data.</text>
</comment>
<evidence type="ECO:0000313" key="1">
    <source>
        <dbReference type="EMBL" id="TRB02708.1"/>
    </source>
</evidence>
<name>A0A546XPQ8_RHIRH</name>
<accession>A0A546XPQ8</accession>